<keyword evidence="3" id="KW-1185">Reference proteome</keyword>
<dbReference type="OrthoDB" id="4440815at2759"/>
<dbReference type="GeneID" id="64974583"/>
<reference evidence="2" key="1">
    <citation type="submission" date="2021-01" db="EMBL/GenBank/DDBJ databases">
        <authorList>
            <consortium name="Aspergillus puulaauensis MK2 genome sequencing consortium"/>
            <person name="Kazuki M."/>
            <person name="Futagami T."/>
        </authorList>
    </citation>
    <scope>NUCLEOTIDE SEQUENCE</scope>
    <source>
        <strain evidence="2">MK2</strain>
    </source>
</reference>
<evidence type="ECO:0000313" key="3">
    <source>
        <dbReference type="Proteomes" id="UP000654913"/>
    </source>
</evidence>
<evidence type="ECO:0000256" key="1">
    <source>
        <dbReference type="SAM" id="MobiDB-lite"/>
    </source>
</evidence>
<protein>
    <submittedName>
        <fullName evidence="2">Uncharacterized protein</fullName>
    </submittedName>
</protein>
<dbReference type="EMBL" id="AP024446">
    <property type="protein sequence ID" value="BCS24578.1"/>
    <property type="molecule type" value="Genomic_DNA"/>
</dbReference>
<organism evidence="2 3">
    <name type="scientific">Aspergillus puulaauensis</name>
    <dbReference type="NCBI Taxonomy" id="1220207"/>
    <lineage>
        <taxon>Eukaryota</taxon>
        <taxon>Fungi</taxon>
        <taxon>Dikarya</taxon>
        <taxon>Ascomycota</taxon>
        <taxon>Pezizomycotina</taxon>
        <taxon>Eurotiomycetes</taxon>
        <taxon>Eurotiomycetidae</taxon>
        <taxon>Eurotiales</taxon>
        <taxon>Aspergillaceae</taxon>
        <taxon>Aspergillus</taxon>
    </lineage>
</organism>
<dbReference type="Proteomes" id="UP000654913">
    <property type="component" value="Chromosome 4"/>
</dbReference>
<dbReference type="RefSeq" id="XP_041556772.1">
    <property type="nucleotide sequence ID" value="XM_041704159.1"/>
</dbReference>
<evidence type="ECO:0000313" key="2">
    <source>
        <dbReference type="EMBL" id="BCS24578.1"/>
    </source>
</evidence>
<proteinExistence type="predicted"/>
<feature type="region of interest" description="Disordered" evidence="1">
    <location>
        <begin position="18"/>
        <end position="38"/>
    </location>
</feature>
<name>A0A7R8AP97_9EURO</name>
<sequence>MSSIKYCFVIHSLLSASPSKNKPRPTNQPPLSSKPSKMKPTTALVLTLSLIAGTAFADKTCTPSFDYCADELIDSKGFTKDDLKSSLKGSEFEDADPMQILYHCTNPGAIGHPKLCKDGCKDSGSEGSKKC</sequence>
<gene>
    <name evidence="2" type="ORF">APUU_41022S</name>
</gene>
<dbReference type="KEGG" id="apuu:APUU_41022S"/>
<feature type="compositionally biased region" description="Low complexity" evidence="1">
    <location>
        <begin position="29"/>
        <end position="38"/>
    </location>
</feature>
<dbReference type="AlphaFoldDB" id="A0A7R8AP97"/>
<accession>A0A7R8AP97</accession>
<reference evidence="2" key="2">
    <citation type="submission" date="2021-02" db="EMBL/GenBank/DDBJ databases">
        <title>Aspergillus puulaauensis MK2 genome sequence.</title>
        <authorList>
            <person name="Futagami T."/>
            <person name="Mori K."/>
            <person name="Kadooka C."/>
            <person name="Tanaka T."/>
        </authorList>
    </citation>
    <scope>NUCLEOTIDE SEQUENCE</scope>
    <source>
        <strain evidence="2">MK2</strain>
    </source>
</reference>